<keyword evidence="2" id="KW-1003">Cell membrane</keyword>
<evidence type="ECO:0000256" key="5">
    <source>
        <dbReference type="ARBA" id="ARBA00023136"/>
    </source>
</evidence>
<proteinExistence type="predicted"/>
<comment type="subcellular location">
    <subcellularLocation>
        <location evidence="1">Cell membrane</location>
        <topology evidence="1">Multi-pass membrane protein</topology>
    </subcellularLocation>
</comment>
<comment type="caution">
    <text evidence="8">The sequence shown here is derived from an EMBL/GenBank/DDBJ whole genome shotgun (WGS) entry which is preliminary data.</text>
</comment>
<dbReference type="STRING" id="1187848.A1QO_19960"/>
<dbReference type="OrthoDB" id="8612316at2"/>
<evidence type="ECO:0000259" key="7">
    <source>
        <dbReference type="Pfam" id="PF06271"/>
    </source>
</evidence>
<evidence type="ECO:0000256" key="3">
    <source>
        <dbReference type="ARBA" id="ARBA00022692"/>
    </source>
</evidence>
<feature type="domain" description="RDD" evidence="7">
    <location>
        <begin position="14"/>
        <end position="148"/>
    </location>
</feature>
<dbReference type="eggNOG" id="COG1714">
    <property type="taxonomic scope" value="Bacteria"/>
</dbReference>
<dbReference type="PANTHER" id="PTHR36115:SF4">
    <property type="entry name" value="MEMBRANE PROTEIN"/>
    <property type="match status" value="1"/>
</dbReference>
<evidence type="ECO:0000313" key="9">
    <source>
        <dbReference type="Proteomes" id="UP000094741"/>
    </source>
</evidence>
<dbReference type="GO" id="GO:0005886">
    <property type="term" value="C:plasma membrane"/>
    <property type="evidence" value="ECO:0007669"/>
    <property type="project" value="UniProtKB-SubCell"/>
</dbReference>
<evidence type="ECO:0000256" key="1">
    <source>
        <dbReference type="ARBA" id="ARBA00004651"/>
    </source>
</evidence>
<reference evidence="8 9" key="1">
    <citation type="journal article" date="2012" name="Science">
        <title>Ecological populations of bacteria act as socially cohesive units of antibiotic production and resistance.</title>
        <authorList>
            <person name="Cordero O.X."/>
            <person name="Wildschutte H."/>
            <person name="Kirkup B."/>
            <person name="Proehl S."/>
            <person name="Ngo L."/>
            <person name="Hussain F."/>
            <person name="Le Roux F."/>
            <person name="Mincer T."/>
            <person name="Polz M.F."/>
        </authorList>
    </citation>
    <scope>NUCLEOTIDE SEQUENCE [LARGE SCALE GENOMIC DNA]</scope>
    <source>
        <strain evidence="8 9">ZF-129</strain>
    </source>
</reference>
<dbReference type="PANTHER" id="PTHR36115">
    <property type="entry name" value="PROLINE-RICH ANTIGEN HOMOLOG-RELATED"/>
    <property type="match status" value="1"/>
</dbReference>
<dbReference type="EMBL" id="AJYQ02000074">
    <property type="protein sequence ID" value="OEE35533.1"/>
    <property type="molecule type" value="Genomic_DNA"/>
</dbReference>
<feature type="transmembrane region" description="Helical" evidence="6">
    <location>
        <begin position="20"/>
        <end position="40"/>
    </location>
</feature>
<accession>A0A1E5BGL8</accession>
<feature type="transmembrane region" description="Helical" evidence="6">
    <location>
        <begin position="52"/>
        <end position="71"/>
    </location>
</feature>
<name>A0A1E5BGL8_9VIBR</name>
<dbReference type="Proteomes" id="UP000094741">
    <property type="component" value="Unassembled WGS sequence"/>
</dbReference>
<keyword evidence="4 6" id="KW-1133">Transmembrane helix</keyword>
<keyword evidence="5 6" id="KW-0472">Membrane</keyword>
<feature type="transmembrane region" description="Helical" evidence="6">
    <location>
        <begin position="112"/>
        <end position="136"/>
    </location>
</feature>
<dbReference type="InterPro" id="IPR051791">
    <property type="entry name" value="Pra-immunoreactive"/>
</dbReference>
<dbReference type="AlphaFoldDB" id="A0A1E5BGL8"/>
<evidence type="ECO:0000313" key="8">
    <source>
        <dbReference type="EMBL" id="OEE35533.1"/>
    </source>
</evidence>
<gene>
    <name evidence="8" type="ORF">A1QO_19960</name>
</gene>
<sequence length="167" mass="18851">MSEVIKYTPAGILASRWSRFWAAFIDILIAIAFLVPVLFYTDFGDRIISTDIIYPSEAFALLIYSWSAYLLCHGYLLHKRGQTIGKYVFDIAVVDLQGNKLGLPKLFVKRSIPMAVLSYVPLIGGFIPLVNVLFIFRKDKRCLHDLIASTQVISVEVGKEIDFSTIE</sequence>
<evidence type="ECO:0000256" key="6">
    <source>
        <dbReference type="SAM" id="Phobius"/>
    </source>
</evidence>
<keyword evidence="3 6" id="KW-0812">Transmembrane</keyword>
<dbReference type="InterPro" id="IPR010432">
    <property type="entry name" value="RDD"/>
</dbReference>
<organism evidence="8 9">
    <name type="scientific">Vibrio genomosp. F10 str. ZF-129</name>
    <dbReference type="NCBI Taxonomy" id="1187848"/>
    <lineage>
        <taxon>Bacteria</taxon>
        <taxon>Pseudomonadati</taxon>
        <taxon>Pseudomonadota</taxon>
        <taxon>Gammaproteobacteria</taxon>
        <taxon>Vibrionales</taxon>
        <taxon>Vibrionaceae</taxon>
        <taxon>Vibrio</taxon>
    </lineage>
</organism>
<dbReference type="Pfam" id="PF06271">
    <property type="entry name" value="RDD"/>
    <property type="match status" value="1"/>
</dbReference>
<evidence type="ECO:0000256" key="4">
    <source>
        <dbReference type="ARBA" id="ARBA00022989"/>
    </source>
</evidence>
<protein>
    <recommendedName>
        <fullName evidence="7">RDD domain-containing protein</fullName>
    </recommendedName>
</protein>
<evidence type="ECO:0000256" key="2">
    <source>
        <dbReference type="ARBA" id="ARBA00022475"/>
    </source>
</evidence>